<dbReference type="GO" id="GO:0045892">
    <property type="term" value="P:negative regulation of DNA-templated transcription"/>
    <property type="evidence" value="ECO:0007669"/>
    <property type="project" value="UniProtKB-UniRule"/>
</dbReference>
<dbReference type="PANTHER" id="PTHR30579">
    <property type="entry name" value="TRANSCRIPTIONAL REGULATOR"/>
    <property type="match status" value="1"/>
</dbReference>
<dbReference type="SUPFAM" id="SSF53850">
    <property type="entry name" value="Periplasmic binding protein-like II"/>
    <property type="match status" value="1"/>
</dbReference>
<dbReference type="NCBIfam" id="NF002946">
    <property type="entry name" value="PRK03601.1"/>
    <property type="match status" value="1"/>
</dbReference>
<dbReference type="InterPro" id="IPR036390">
    <property type="entry name" value="WH_DNA-bd_sf"/>
</dbReference>
<dbReference type="PROSITE" id="PS50931">
    <property type="entry name" value="HTH_LYSR"/>
    <property type="match status" value="1"/>
</dbReference>
<dbReference type="Proteomes" id="UP000244908">
    <property type="component" value="Chromosome"/>
</dbReference>
<dbReference type="AlphaFoldDB" id="A0A2Y9TYJ6"/>
<keyword evidence="3 6" id="KW-0805">Transcription regulation</keyword>
<evidence type="ECO:0000259" key="7">
    <source>
        <dbReference type="PROSITE" id="PS50931"/>
    </source>
</evidence>
<keyword evidence="2 6" id="KW-0678">Repressor</keyword>
<accession>A0A2Y9TYJ6</accession>
<dbReference type="PANTHER" id="PTHR30579:SF8">
    <property type="entry name" value="HTH-TYPE TRANSCRIPTIONAL REGULATOR HDFR"/>
    <property type="match status" value="1"/>
</dbReference>
<dbReference type="Gene3D" id="1.10.10.10">
    <property type="entry name" value="Winged helix-like DNA-binding domain superfamily/Winged helix DNA-binding domain"/>
    <property type="match status" value="1"/>
</dbReference>
<evidence type="ECO:0000256" key="3">
    <source>
        <dbReference type="ARBA" id="ARBA00023015"/>
    </source>
</evidence>
<evidence type="ECO:0000256" key="1">
    <source>
        <dbReference type="ARBA" id="ARBA00009437"/>
    </source>
</evidence>
<evidence type="ECO:0000313" key="8">
    <source>
        <dbReference type="EMBL" id="AWH88828.1"/>
    </source>
</evidence>
<dbReference type="PRINTS" id="PR00039">
    <property type="entry name" value="HTHLYSR"/>
</dbReference>
<reference evidence="8 9" key="1">
    <citation type="journal article" date="2019" name="Int. J. Syst. Evol. Microbiol.">
        <title>Limnobaculum parvum gen. nov., sp. nov., isolated from a freshwater lake.</title>
        <authorList>
            <person name="Baek C."/>
            <person name="Shin S.K."/>
            <person name="Yi H."/>
        </authorList>
    </citation>
    <scope>NUCLEOTIDE SEQUENCE [LARGE SCALE GENOMIC DNA]</scope>
    <source>
        <strain evidence="8 9">HYN0051</strain>
    </source>
</reference>
<keyword evidence="5 6" id="KW-0804">Transcription</keyword>
<feature type="DNA-binding region" description="H-T-H motif" evidence="6">
    <location>
        <begin position="18"/>
        <end position="37"/>
    </location>
</feature>
<feature type="domain" description="HTH lysR-type" evidence="7">
    <location>
        <begin position="1"/>
        <end position="58"/>
    </location>
</feature>
<evidence type="ECO:0000256" key="4">
    <source>
        <dbReference type="ARBA" id="ARBA00023125"/>
    </source>
</evidence>
<dbReference type="KEGG" id="lpv:HYN51_09840"/>
<dbReference type="Gene3D" id="3.40.190.290">
    <property type="match status" value="1"/>
</dbReference>
<dbReference type="InterPro" id="IPR020890">
    <property type="entry name" value="Tscrpt_reg_HTH_HdfR"/>
</dbReference>
<dbReference type="EMBL" id="CP029185">
    <property type="protein sequence ID" value="AWH88828.1"/>
    <property type="molecule type" value="Genomic_DNA"/>
</dbReference>
<comment type="function">
    <text evidence="6">Negatively regulates the transcription of the flagellar master operon flhDC by binding to the upstream region of the operon.</text>
</comment>
<protein>
    <recommendedName>
        <fullName evidence="6">HTH-type transcriptional regulator HdfR</fullName>
    </recommendedName>
    <alternativeName>
        <fullName evidence="6">H-NS-dependent flhDC regulator</fullName>
    </alternativeName>
</protein>
<dbReference type="Pfam" id="PF03466">
    <property type="entry name" value="LysR_substrate"/>
    <property type="match status" value="1"/>
</dbReference>
<evidence type="ECO:0000256" key="2">
    <source>
        <dbReference type="ARBA" id="ARBA00022491"/>
    </source>
</evidence>
<dbReference type="RefSeq" id="WP_108900884.1">
    <property type="nucleotide sequence ID" value="NZ_CP029185.2"/>
</dbReference>
<dbReference type="InterPro" id="IPR005119">
    <property type="entry name" value="LysR_subst-bd"/>
</dbReference>
<dbReference type="InterPro" id="IPR050176">
    <property type="entry name" value="LTTR"/>
</dbReference>
<dbReference type="InterPro" id="IPR000847">
    <property type="entry name" value="LysR_HTH_N"/>
</dbReference>
<dbReference type="SUPFAM" id="SSF46785">
    <property type="entry name" value="Winged helix' DNA-binding domain"/>
    <property type="match status" value="1"/>
</dbReference>
<dbReference type="CDD" id="cd05466">
    <property type="entry name" value="PBP2_LTTR_substrate"/>
    <property type="match status" value="1"/>
</dbReference>
<keyword evidence="9" id="KW-1185">Reference proteome</keyword>
<dbReference type="InterPro" id="IPR036388">
    <property type="entry name" value="WH-like_DNA-bd_sf"/>
</dbReference>
<evidence type="ECO:0000256" key="5">
    <source>
        <dbReference type="ARBA" id="ARBA00023163"/>
    </source>
</evidence>
<dbReference type="GO" id="GO:0003700">
    <property type="term" value="F:DNA-binding transcription factor activity"/>
    <property type="evidence" value="ECO:0007669"/>
    <property type="project" value="UniProtKB-UniRule"/>
</dbReference>
<dbReference type="GO" id="GO:0003677">
    <property type="term" value="F:DNA binding"/>
    <property type="evidence" value="ECO:0007669"/>
    <property type="project" value="UniProtKB-KW"/>
</dbReference>
<keyword evidence="4 6" id="KW-0238">DNA-binding</keyword>
<comment type="similarity">
    <text evidence="1 6">Belongs to the LysR transcriptional regulatory family.</text>
</comment>
<organism evidence="8 9">
    <name type="scientific">Limnobaculum parvum</name>
    <dbReference type="NCBI Taxonomy" id="2172103"/>
    <lineage>
        <taxon>Bacteria</taxon>
        <taxon>Pseudomonadati</taxon>
        <taxon>Pseudomonadota</taxon>
        <taxon>Gammaproteobacteria</taxon>
        <taxon>Enterobacterales</taxon>
        <taxon>Budviciaceae</taxon>
        <taxon>Limnobaculum</taxon>
    </lineage>
</organism>
<proteinExistence type="inferred from homology"/>
<dbReference type="OrthoDB" id="9786526at2"/>
<dbReference type="Pfam" id="PF00126">
    <property type="entry name" value="HTH_1"/>
    <property type="match status" value="1"/>
</dbReference>
<dbReference type="FunFam" id="1.10.10.10:FF:000001">
    <property type="entry name" value="LysR family transcriptional regulator"/>
    <property type="match status" value="1"/>
</dbReference>
<gene>
    <name evidence="6" type="primary">hdfR</name>
    <name evidence="8" type="ORF">HYN51_09840</name>
</gene>
<dbReference type="HAMAP" id="MF_01233">
    <property type="entry name" value="HTH_type_HdfR"/>
    <property type="match status" value="1"/>
</dbReference>
<evidence type="ECO:0000313" key="9">
    <source>
        <dbReference type="Proteomes" id="UP000244908"/>
    </source>
</evidence>
<evidence type="ECO:0000256" key="6">
    <source>
        <dbReference type="HAMAP-Rule" id="MF_01233"/>
    </source>
</evidence>
<name>A0A2Y9TYJ6_9GAMM</name>
<sequence length="278" mass="31939">MDTELLKTFLEVSKTRHFGRAAESLYLTQSAVSSRIRLLESQLGVNLFTRHRNNIRLTAAGEQLLPYAENLMITWQQARSAITKSNQKKNTLSIGALPLIWETGLTDWLESLYLVHKNLQFDARVAPRNIQVQQLHERQLDLLITTEPSKMDELVSEKITTIPLQLVVSERKTSDKKRAYISLDWGVDFSQQEKEYFAQEIVPILTTSSALMAKQLLRNTAGSTFLPESWQNQYPELKPVLPLQSINLSLYAIWLQNSEHHQLIHKLISNFNTPENND</sequence>